<proteinExistence type="predicted"/>
<accession>A0A645G102</accession>
<sequence>MVFRNPVDDVCPAGIRSSRKNQTVIRNIHKLKARGNRPCHGCIGVVNIAARPVCRAQSACRISRNLHGECLIFPDGVELIRRACNAGSEQHAVTGLIPRARAIGFRVPACEKLAFIDKSIALHCMVRVVQRAACEAAHSAAGHSAVAIVGDRDVYGGICPNGGQRRVLRDRYRTVRIIDFKIDTGTPADKHLVRRRSNSNGIKRLHLRLTAACICF</sequence>
<gene>
    <name evidence="1" type="ORF">SDC9_165218</name>
</gene>
<organism evidence="1">
    <name type="scientific">bioreactor metagenome</name>
    <dbReference type="NCBI Taxonomy" id="1076179"/>
    <lineage>
        <taxon>unclassified sequences</taxon>
        <taxon>metagenomes</taxon>
        <taxon>ecological metagenomes</taxon>
    </lineage>
</organism>
<reference evidence="1" key="1">
    <citation type="submission" date="2019-08" db="EMBL/GenBank/DDBJ databases">
        <authorList>
            <person name="Kucharzyk K."/>
            <person name="Murdoch R.W."/>
            <person name="Higgins S."/>
            <person name="Loffler F."/>
        </authorList>
    </citation>
    <scope>NUCLEOTIDE SEQUENCE</scope>
</reference>
<dbReference type="AlphaFoldDB" id="A0A645G102"/>
<protein>
    <submittedName>
        <fullName evidence="1">Uncharacterized protein</fullName>
    </submittedName>
</protein>
<name>A0A645G102_9ZZZZ</name>
<evidence type="ECO:0000313" key="1">
    <source>
        <dbReference type="EMBL" id="MPN17863.1"/>
    </source>
</evidence>
<dbReference type="EMBL" id="VSSQ01065086">
    <property type="protein sequence ID" value="MPN17863.1"/>
    <property type="molecule type" value="Genomic_DNA"/>
</dbReference>
<comment type="caution">
    <text evidence="1">The sequence shown here is derived from an EMBL/GenBank/DDBJ whole genome shotgun (WGS) entry which is preliminary data.</text>
</comment>